<dbReference type="EMBL" id="JADIKL010000007">
    <property type="protein sequence ID" value="MFK2931791.1"/>
    <property type="molecule type" value="Genomic_DNA"/>
</dbReference>
<evidence type="ECO:0000313" key="1">
    <source>
        <dbReference type="EMBL" id="MFK2931791.1"/>
    </source>
</evidence>
<accession>A0ABW8KIJ6</accession>
<protein>
    <submittedName>
        <fullName evidence="1">Uncharacterized protein</fullName>
    </submittedName>
</protein>
<proteinExistence type="predicted"/>
<dbReference type="RefSeq" id="WP_404540792.1">
    <property type="nucleotide sequence ID" value="NZ_JADIKL010000007.1"/>
</dbReference>
<evidence type="ECO:0000313" key="2">
    <source>
        <dbReference type="Proteomes" id="UP001620397"/>
    </source>
</evidence>
<keyword evidence="2" id="KW-1185">Reference proteome</keyword>
<dbReference type="Proteomes" id="UP001620397">
    <property type="component" value="Unassembled WGS sequence"/>
</dbReference>
<organism evidence="1 2">
    <name type="scientific">Dyella agri</name>
    <dbReference type="NCBI Taxonomy" id="1926869"/>
    <lineage>
        <taxon>Bacteria</taxon>
        <taxon>Pseudomonadati</taxon>
        <taxon>Pseudomonadota</taxon>
        <taxon>Gammaproteobacteria</taxon>
        <taxon>Lysobacterales</taxon>
        <taxon>Rhodanobacteraceae</taxon>
        <taxon>Dyella</taxon>
    </lineage>
</organism>
<sequence length="113" mass="11777">MVTVSHADLKGVSAKPFLFEVLAKDDPKAPQRNPNIQQALTVMARNHQFPGNAIAVAGPDPSATADVLATAFDAAKPNSLQGLTVLYIGDASDKARAEKAITASGAAFRFVAM</sequence>
<reference evidence="1 2" key="1">
    <citation type="submission" date="2020-10" db="EMBL/GenBank/DDBJ databases">
        <title>Phylogeny of dyella-like bacteria.</title>
        <authorList>
            <person name="Fu J."/>
        </authorList>
    </citation>
    <scope>NUCLEOTIDE SEQUENCE [LARGE SCALE GENOMIC DNA]</scope>
    <source>
        <strain evidence="1 2">DKC-1</strain>
    </source>
</reference>
<gene>
    <name evidence="1" type="ORF">ISP14_13410</name>
</gene>
<comment type="caution">
    <text evidence="1">The sequence shown here is derived from an EMBL/GenBank/DDBJ whole genome shotgun (WGS) entry which is preliminary data.</text>
</comment>
<name>A0ABW8KIJ6_9GAMM</name>